<feature type="domain" description="MrpA C-terminal/MbhD" evidence="17">
    <location>
        <begin position="640"/>
        <end position="705"/>
    </location>
</feature>
<feature type="transmembrane region" description="Helical" evidence="14">
    <location>
        <begin position="478"/>
        <end position="497"/>
    </location>
</feature>
<evidence type="ECO:0000256" key="5">
    <source>
        <dbReference type="ARBA" id="ARBA00022475"/>
    </source>
</evidence>
<comment type="similarity">
    <text evidence="2">Belongs to the CPA3 antiporters (TC 2.A.63) subunit A family.</text>
</comment>
<dbReference type="InterPro" id="IPR001516">
    <property type="entry name" value="Proton_antipo_N"/>
</dbReference>
<feature type="domain" description="NADH:quinone oxidoreductase/Mrp antiporter transmembrane" evidence="15">
    <location>
        <begin position="134"/>
        <end position="428"/>
    </location>
</feature>
<dbReference type="PRINTS" id="PR01434">
    <property type="entry name" value="NADHDHGNASE5"/>
</dbReference>
<dbReference type="NCBIfam" id="NF009285">
    <property type="entry name" value="PRK12645.1"/>
    <property type="match status" value="1"/>
</dbReference>
<evidence type="ECO:0000256" key="3">
    <source>
        <dbReference type="ARBA" id="ARBA00022448"/>
    </source>
</evidence>
<dbReference type="InterPro" id="IPR050616">
    <property type="entry name" value="CPA3_Na-H_Antiporter_A"/>
</dbReference>
<evidence type="ECO:0000256" key="9">
    <source>
        <dbReference type="ARBA" id="ARBA00023053"/>
    </source>
</evidence>
<keyword evidence="7" id="KW-0375">Hydrogen ion transport</keyword>
<dbReference type="RefSeq" id="WP_377769727.1">
    <property type="nucleotide sequence ID" value="NZ_JBHUHO010000008.1"/>
</dbReference>
<evidence type="ECO:0000256" key="10">
    <source>
        <dbReference type="ARBA" id="ARBA00023065"/>
    </source>
</evidence>
<dbReference type="PRINTS" id="PR01435">
    <property type="entry name" value="NPOXDRDTASE5"/>
</dbReference>
<feature type="transmembrane region" description="Helical" evidence="14">
    <location>
        <begin position="117"/>
        <end position="133"/>
    </location>
</feature>
<keyword evidence="12" id="KW-0739">Sodium transport</keyword>
<dbReference type="Pfam" id="PF00662">
    <property type="entry name" value="Proton_antipo_N"/>
    <property type="match status" value="1"/>
</dbReference>
<feature type="transmembrane region" description="Helical" evidence="14">
    <location>
        <begin position="430"/>
        <end position="457"/>
    </location>
</feature>
<keyword evidence="6 13" id="KW-0812">Transmembrane</keyword>
<organism evidence="19 20">
    <name type="scientific">Paenibacillus yanchengensis</name>
    <dbReference type="NCBI Taxonomy" id="2035833"/>
    <lineage>
        <taxon>Bacteria</taxon>
        <taxon>Bacillati</taxon>
        <taxon>Bacillota</taxon>
        <taxon>Bacilli</taxon>
        <taxon>Bacillales</taxon>
        <taxon>Paenibacillaceae</taxon>
        <taxon>Paenibacillus</taxon>
    </lineage>
</organism>
<evidence type="ECO:0000256" key="4">
    <source>
        <dbReference type="ARBA" id="ARBA00022449"/>
    </source>
</evidence>
<evidence type="ECO:0000256" key="8">
    <source>
        <dbReference type="ARBA" id="ARBA00022989"/>
    </source>
</evidence>
<evidence type="ECO:0000256" key="2">
    <source>
        <dbReference type="ARBA" id="ARBA00008483"/>
    </source>
</evidence>
<proteinExistence type="inferred from homology"/>
<dbReference type="InterPro" id="IPR005663">
    <property type="entry name" value="MrpA/MnhA1/PhaAB"/>
</dbReference>
<evidence type="ECO:0000256" key="1">
    <source>
        <dbReference type="ARBA" id="ARBA00004651"/>
    </source>
</evidence>
<comment type="subcellular location">
    <subcellularLocation>
        <location evidence="1">Cell membrane</location>
        <topology evidence="1">Multi-pass membrane protein</topology>
    </subcellularLocation>
    <subcellularLocation>
        <location evidence="13">Membrane</location>
        <topology evidence="13">Multi-pass membrane protein</topology>
    </subcellularLocation>
</comment>
<feature type="transmembrane region" description="Helical" evidence="14">
    <location>
        <begin position="139"/>
        <end position="159"/>
    </location>
</feature>
<evidence type="ECO:0000259" key="18">
    <source>
        <dbReference type="Pfam" id="PF20501"/>
    </source>
</evidence>
<dbReference type="Pfam" id="PF13244">
    <property type="entry name" value="MbhD"/>
    <property type="match status" value="1"/>
</dbReference>
<dbReference type="InterPro" id="IPR025383">
    <property type="entry name" value="MrpA_C/MbhD"/>
</dbReference>
<feature type="transmembrane region" description="Helical" evidence="14">
    <location>
        <begin position="86"/>
        <end position="105"/>
    </location>
</feature>
<sequence length="801" mass="89715">MSLLHATVLTPFFFACFVPVLFKKVRSIHTGWFVLLVPLLLFSYFFTYFIANYFPQNSAMTPMLFSIPWIPSLGMHFTVYVDGLSLLFLLIITGIGLLVVLYSIYYMSKEREALHNFYIYLLMFMGAMLGVVLSDNVLVLYLFWELTSVSSFLLIAYWYQRKNSRHGAQKAMLITMFGGFAMLIGFLMLGQMADTLSIREMITSLDSMTDHALFFPAMLLILLGAFTKSAQFPFHIWLPDAMEAPTPISSYLHSATMVKAGIYLIARFTPIFGGQMEWFWIIVTVGVVTLFWGSFMAVRQVDLKALLAYSTVSQLGLIVTLLGIGSLALNDQISTNTTIQGIFAGAMLAAIFHLVNHSIFKGSLFMVVGILDHETGTRDVRRLGGLMSIMPISFTLAMIGGLSMAGLPPFSGFLSKEMFFTGVLSVARHMPAWTVILPIVAWLASIFTFVYCCKLVFRTFTGEHRPELLDRKPHEAPLGMLIPPAILACLVILLFFFPNVLSQKVLQPALLAILPDLTMQTVPTQISAWHGFNLELLMTILVVIIGSWLFIQFKRWADIYDNLPRKYTLNNMYDRSLHSLEKMAAKLTGSYMTGSLTHYLMYIFSFLIIVVGGSLLLQGAFVIDWSYTSPIMPHEYILGLLIVALSIYVIFVNSRIQSIVTVGGIGYLVSLFFVIFRAPDLALTQLVVETITTSLFLLCFYFLPKLKKELKPLKLNIAHLLISIGVGATLTLVGLSAMGHKLFPSISSYFEDADTLAGALNMVNALLVDFRAFDTMLEIVVLFIAGIGVYTLVKHRKSRRR</sequence>
<feature type="transmembrane region" description="Helical" evidence="14">
    <location>
        <begin position="532"/>
        <end position="551"/>
    </location>
</feature>
<evidence type="ECO:0000259" key="17">
    <source>
        <dbReference type="Pfam" id="PF13244"/>
    </source>
</evidence>
<evidence type="ECO:0000256" key="6">
    <source>
        <dbReference type="ARBA" id="ARBA00022692"/>
    </source>
</evidence>
<gene>
    <name evidence="19" type="ORF">ACFSJH_02955</name>
</gene>
<feature type="domain" description="NADH-Ubiquinone oxidoreductase (complex I) chain 5 N-terminal" evidence="16">
    <location>
        <begin position="70"/>
        <end position="117"/>
    </location>
</feature>
<dbReference type="EMBL" id="JBHUHO010000008">
    <property type="protein sequence ID" value="MFD2114708.1"/>
    <property type="molecule type" value="Genomic_DNA"/>
</dbReference>
<keyword evidence="3" id="KW-0813">Transport</keyword>
<keyword evidence="20" id="KW-1185">Reference proteome</keyword>
<evidence type="ECO:0000256" key="14">
    <source>
        <dbReference type="SAM" id="Phobius"/>
    </source>
</evidence>
<keyword evidence="10" id="KW-0406">Ion transport</keyword>
<keyword evidence="5" id="KW-1003">Cell membrane</keyword>
<dbReference type="InterPro" id="IPR001750">
    <property type="entry name" value="ND/Mrp_TM"/>
</dbReference>
<feature type="transmembrane region" description="Helical" evidence="14">
    <location>
        <begin position="278"/>
        <end position="298"/>
    </location>
</feature>
<dbReference type="PANTHER" id="PTHR43373:SF1">
    <property type="entry name" value="NA(+)_H(+) ANTIPORTER SUBUNIT A"/>
    <property type="match status" value="1"/>
</dbReference>
<feature type="transmembrane region" description="Helical" evidence="14">
    <location>
        <begin position="599"/>
        <end position="623"/>
    </location>
</feature>
<feature type="transmembrane region" description="Helical" evidence="14">
    <location>
        <begin position="775"/>
        <end position="793"/>
    </location>
</feature>
<feature type="transmembrane region" description="Helical" evidence="14">
    <location>
        <begin position="250"/>
        <end position="272"/>
    </location>
</feature>
<feature type="transmembrane region" description="Helical" evidence="14">
    <location>
        <begin position="659"/>
        <end position="676"/>
    </location>
</feature>
<evidence type="ECO:0000313" key="19">
    <source>
        <dbReference type="EMBL" id="MFD2114708.1"/>
    </source>
</evidence>
<feature type="transmembrane region" description="Helical" evidence="14">
    <location>
        <begin position="635"/>
        <end position="652"/>
    </location>
</feature>
<evidence type="ECO:0000256" key="7">
    <source>
        <dbReference type="ARBA" id="ARBA00022781"/>
    </source>
</evidence>
<evidence type="ECO:0000313" key="20">
    <source>
        <dbReference type="Proteomes" id="UP001597362"/>
    </source>
</evidence>
<feature type="domain" description="MrpA C-terminal/MbhE" evidence="18">
    <location>
        <begin position="719"/>
        <end position="795"/>
    </location>
</feature>
<accession>A0ABW4YGC8</accession>
<evidence type="ECO:0000256" key="12">
    <source>
        <dbReference type="ARBA" id="ARBA00023201"/>
    </source>
</evidence>
<name>A0ABW4YGC8_9BACL</name>
<feature type="transmembrane region" description="Helical" evidence="14">
    <location>
        <begin position="32"/>
        <end position="51"/>
    </location>
</feature>
<dbReference type="Proteomes" id="UP001597362">
    <property type="component" value="Unassembled WGS sequence"/>
</dbReference>
<dbReference type="Pfam" id="PF00361">
    <property type="entry name" value="Proton_antipo_M"/>
    <property type="match status" value="1"/>
</dbReference>
<feature type="transmembrane region" description="Helical" evidence="14">
    <location>
        <begin position="213"/>
        <end position="238"/>
    </location>
</feature>
<feature type="transmembrane region" description="Helical" evidence="14">
    <location>
        <begin position="305"/>
        <end position="329"/>
    </location>
</feature>
<evidence type="ECO:0000256" key="11">
    <source>
        <dbReference type="ARBA" id="ARBA00023136"/>
    </source>
</evidence>
<protein>
    <submittedName>
        <fullName evidence="19">Na+/H+ antiporter subunit A</fullName>
    </submittedName>
</protein>
<feature type="transmembrane region" description="Helical" evidence="14">
    <location>
        <begin position="715"/>
        <end position="738"/>
    </location>
</feature>
<evidence type="ECO:0000259" key="15">
    <source>
        <dbReference type="Pfam" id="PF00361"/>
    </source>
</evidence>
<keyword evidence="4" id="KW-0050">Antiport</keyword>
<keyword evidence="11 14" id="KW-0472">Membrane</keyword>
<evidence type="ECO:0000256" key="13">
    <source>
        <dbReference type="RuleBase" id="RU000320"/>
    </source>
</evidence>
<feature type="transmembrane region" description="Helical" evidence="14">
    <location>
        <begin position="171"/>
        <end position="193"/>
    </location>
</feature>
<feature type="transmembrane region" description="Helical" evidence="14">
    <location>
        <begin position="341"/>
        <end position="371"/>
    </location>
</feature>
<dbReference type="PANTHER" id="PTHR43373">
    <property type="entry name" value="NA(+)/H(+) ANTIPORTER SUBUNIT"/>
    <property type="match status" value="1"/>
</dbReference>
<keyword evidence="8 14" id="KW-1133">Transmembrane helix</keyword>
<keyword evidence="9" id="KW-0915">Sodium</keyword>
<evidence type="ECO:0000259" key="16">
    <source>
        <dbReference type="Pfam" id="PF00662"/>
    </source>
</evidence>
<dbReference type="NCBIfam" id="TIGR00940">
    <property type="entry name" value="2a6301s01"/>
    <property type="match status" value="1"/>
</dbReference>
<comment type="caution">
    <text evidence="19">The sequence shown here is derived from an EMBL/GenBank/DDBJ whole genome shotgun (WGS) entry which is preliminary data.</text>
</comment>
<feature type="transmembrane region" description="Helical" evidence="14">
    <location>
        <begin position="682"/>
        <end position="703"/>
    </location>
</feature>
<feature type="transmembrane region" description="Helical" evidence="14">
    <location>
        <begin position="383"/>
        <end position="410"/>
    </location>
</feature>
<dbReference type="InterPro" id="IPR046806">
    <property type="entry name" value="MrpA_C/MbhE"/>
</dbReference>
<dbReference type="Pfam" id="PF20501">
    <property type="entry name" value="MbhE"/>
    <property type="match status" value="1"/>
</dbReference>
<reference evidence="20" key="1">
    <citation type="journal article" date="2019" name="Int. J. Syst. Evol. Microbiol.">
        <title>The Global Catalogue of Microorganisms (GCM) 10K type strain sequencing project: providing services to taxonomists for standard genome sequencing and annotation.</title>
        <authorList>
            <consortium name="The Broad Institute Genomics Platform"/>
            <consortium name="The Broad Institute Genome Sequencing Center for Infectious Disease"/>
            <person name="Wu L."/>
            <person name="Ma J."/>
        </authorList>
    </citation>
    <scope>NUCLEOTIDE SEQUENCE [LARGE SCALE GENOMIC DNA]</scope>
    <source>
        <strain evidence="20">GH52</strain>
    </source>
</reference>